<gene>
    <name evidence="4" type="ORF">PILCRDRAFT_814034</name>
</gene>
<accession>A0A0C3GBW5</accession>
<evidence type="ECO:0000313" key="5">
    <source>
        <dbReference type="Proteomes" id="UP000054166"/>
    </source>
</evidence>
<dbReference type="Gene3D" id="3.40.50.720">
    <property type="entry name" value="NAD(P)-binding Rossmann-like Domain"/>
    <property type="match status" value="1"/>
</dbReference>
<dbReference type="InParanoid" id="A0A0C3GBW5"/>
<reference evidence="5" key="2">
    <citation type="submission" date="2015-01" db="EMBL/GenBank/DDBJ databases">
        <title>Evolutionary Origins and Diversification of the Mycorrhizal Mutualists.</title>
        <authorList>
            <consortium name="DOE Joint Genome Institute"/>
            <consortium name="Mycorrhizal Genomics Consortium"/>
            <person name="Kohler A."/>
            <person name="Kuo A."/>
            <person name="Nagy L.G."/>
            <person name="Floudas D."/>
            <person name="Copeland A."/>
            <person name="Barry K.W."/>
            <person name="Cichocki N."/>
            <person name="Veneault-Fourrey C."/>
            <person name="LaButti K."/>
            <person name="Lindquist E.A."/>
            <person name="Lipzen A."/>
            <person name="Lundell T."/>
            <person name="Morin E."/>
            <person name="Murat C."/>
            <person name="Riley R."/>
            <person name="Ohm R."/>
            <person name="Sun H."/>
            <person name="Tunlid A."/>
            <person name="Henrissat B."/>
            <person name="Grigoriev I.V."/>
            <person name="Hibbett D.S."/>
            <person name="Martin F."/>
        </authorList>
    </citation>
    <scope>NUCLEOTIDE SEQUENCE [LARGE SCALE GENOMIC DNA]</scope>
    <source>
        <strain evidence="5">F 1598</strain>
    </source>
</reference>
<dbReference type="GO" id="GO:0016491">
    <property type="term" value="F:oxidoreductase activity"/>
    <property type="evidence" value="ECO:0007669"/>
    <property type="project" value="UniProtKB-KW"/>
</dbReference>
<dbReference type="Proteomes" id="UP000054166">
    <property type="component" value="Unassembled WGS sequence"/>
</dbReference>
<dbReference type="AlphaFoldDB" id="A0A0C3GBW5"/>
<organism evidence="4 5">
    <name type="scientific">Piloderma croceum (strain F 1598)</name>
    <dbReference type="NCBI Taxonomy" id="765440"/>
    <lineage>
        <taxon>Eukaryota</taxon>
        <taxon>Fungi</taxon>
        <taxon>Dikarya</taxon>
        <taxon>Basidiomycota</taxon>
        <taxon>Agaricomycotina</taxon>
        <taxon>Agaricomycetes</taxon>
        <taxon>Agaricomycetidae</taxon>
        <taxon>Atheliales</taxon>
        <taxon>Atheliaceae</taxon>
        <taxon>Piloderma</taxon>
    </lineage>
</organism>
<dbReference type="PRINTS" id="PR00081">
    <property type="entry name" value="GDHRDH"/>
</dbReference>
<dbReference type="SMART" id="SM00822">
    <property type="entry name" value="PKS_KR"/>
    <property type="match status" value="1"/>
</dbReference>
<feature type="domain" description="Ketoreductase" evidence="3">
    <location>
        <begin position="6"/>
        <end position="196"/>
    </location>
</feature>
<sequence>MRIADRTFIVSGGSSGLGLATVADLLTSDAYVAIVDLKPPKDLELPSSSHIKFFQTDISEVDEIEKAVDGTVAWTKGTGAALGGVINCAGVGTAGKIIDSNNDPLSLDLWDFTLAVNLTGTFNLTRLALKHLVTVPPEGPDGERGIIILVASSAAFEGQPGQVAYAASKGALASMTLPMSRDLARHAIRIVTIAPGAFSSAMTAQLPEKARRSLEGSGGLVYPQRFGNPNEFAKTVRWAMEVPYVNGEIVRLSGAGRLPGKL</sequence>
<dbReference type="OrthoDB" id="1274115at2759"/>
<dbReference type="HOGENOM" id="CLU_010194_42_0_1"/>
<dbReference type="EMBL" id="KN832977">
    <property type="protein sequence ID" value="KIM88131.1"/>
    <property type="molecule type" value="Genomic_DNA"/>
</dbReference>
<dbReference type="InterPro" id="IPR036291">
    <property type="entry name" value="NAD(P)-bd_dom_sf"/>
</dbReference>
<reference evidence="4 5" key="1">
    <citation type="submission" date="2014-04" db="EMBL/GenBank/DDBJ databases">
        <authorList>
            <consortium name="DOE Joint Genome Institute"/>
            <person name="Kuo A."/>
            <person name="Tarkka M."/>
            <person name="Buscot F."/>
            <person name="Kohler A."/>
            <person name="Nagy L.G."/>
            <person name="Floudas D."/>
            <person name="Copeland A."/>
            <person name="Barry K.W."/>
            <person name="Cichocki N."/>
            <person name="Veneault-Fourrey C."/>
            <person name="LaButti K."/>
            <person name="Lindquist E.A."/>
            <person name="Lipzen A."/>
            <person name="Lundell T."/>
            <person name="Morin E."/>
            <person name="Murat C."/>
            <person name="Sun H."/>
            <person name="Tunlid A."/>
            <person name="Henrissat B."/>
            <person name="Grigoriev I.V."/>
            <person name="Hibbett D.S."/>
            <person name="Martin F."/>
            <person name="Nordberg H.P."/>
            <person name="Cantor M.N."/>
            <person name="Hua S.X."/>
        </authorList>
    </citation>
    <scope>NUCLEOTIDE SEQUENCE [LARGE SCALE GENOMIC DNA]</scope>
    <source>
        <strain evidence="4 5">F 1598</strain>
    </source>
</reference>
<protein>
    <recommendedName>
        <fullName evidence="3">Ketoreductase domain-containing protein</fullName>
    </recommendedName>
</protein>
<dbReference type="InterPro" id="IPR020904">
    <property type="entry name" value="Sc_DH/Rdtase_CS"/>
</dbReference>
<keyword evidence="2" id="KW-0560">Oxidoreductase</keyword>
<dbReference type="STRING" id="765440.A0A0C3GBW5"/>
<evidence type="ECO:0000256" key="1">
    <source>
        <dbReference type="ARBA" id="ARBA00022857"/>
    </source>
</evidence>
<dbReference type="PROSITE" id="PS00061">
    <property type="entry name" value="ADH_SHORT"/>
    <property type="match status" value="1"/>
</dbReference>
<proteinExistence type="predicted"/>
<evidence type="ECO:0000313" key="4">
    <source>
        <dbReference type="EMBL" id="KIM88131.1"/>
    </source>
</evidence>
<keyword evidence="5" id="KW-1185">Reference proteome</keyword>
<dbReference type="SUPFAM" id="SSF51735">
    <property type="entry name" value="NAD(P)-binding Rossmann-fold domains"/>
    <property type="match status" value="1"/>
</dbReference>
<evidence type="ECO:0000259" key="3">
    <source>
        <dbReference type="SMART" id="SM00822"/>
    </source>
</evidence>
<keyword evidence="1" id="KW-0521">NADP</keyword>
<dbReference type="InterPro" id="IPR057326">
    <property type="entry name" value="KR_dom"/>
</dbReference>
<dbReference type="Pfam" id="PF00106">
    <property type="entry name" value="adh_short"/>
    <property type="match status" value="1"/>
</dbReference>
<dbReference type="PANTHER" id="PTHR43658">
    <property type="entry name" value="SHORT-CHAIN DEHYDROGENASE/REDUCTASE"/>
    <property type="match status" value="1"/>
</dbReference>
<dbReference type="PANTHER" id="PTHR43658:SF8">
    <property type="entry name" value="17-BETA-HYDROXYSTEROID DEHYDROGENASE 14-RELATED"/>
    <property type="match status" value="1"/>
</dbReference>
<name>A0A0C3GBW5_PILCF</name>
<evidence type="ECO:0000256" key="2">
    <source>
        <dbReference type="ARBA" id="ARBA00023002"/>
    </source>
</evidence>
<dbReference type="InterPro" id="IPR002347">
    <property type="entry name" value="SDR_fam"/>
</dbReference>